<dbReference type="EMBL" id="AMFJ01034383">
    <property type="protein sequence ID" value="EKD29500.1"/>
    <property type="molecule type" value="Genomic_DNA"/>
</dbReference>
<reference evidence="1" key="1">
    <citation type="journal article" date="2012" name="Science">
        <title>Fermentation, hydrogen, and sulfur metabolism in multiple uncultivated bacterial phyla.</title>
        <authorList>
            <person name="Wrighton K.C."/>
            <person name="Thomas B.C."/>
            <person name="Sharon I."/>
            <person name="Miller C.S."/>
            <person name="Castelle C.J."/>
            <person name="VerBerkmoes N.C."/>
            <person name="Wilkins M.J."/>
            <person name="Hettich R.L."/>
            <person name="Lipton M.S."/>
            <person name="Williams K.H."/>
            <person name="Long P.E."/>
            <person name="Banfield J.F."/>
        </authorList>
    </citation>
    <scope>NUCLEOTIDE SEQUENCE [LARGE SCALE GENOMIC DNA]</scope>
</reference>
<name>K1XGT3_9BACT</name>
<evidence type="ECO:0000313" key="1">
    <source>
        <dbReference type="EMBL" id="EKD29500.1"/>
    </source>
</evidence>
<organism evidence="1">
    <name type="scientific">uncultured bacterium</name>
    <name type="common">gcode 4</name>
    <dbReference type="NCBI Taxonomy" id="1234023"/>
    <lineage>
        <taxon>Bacteria</taxon>
        <taxon>environmental samples</taxon>
    </lineage>
</organism>
<sequence>MIHTLIIRDETLFRSFIALTEARETPLPSVPYRVYLGEDIRIIGDFGDRDIGSILASVEEELAPDTIFFLSKSYPVSDEKRTGDVILPNVFFAYNPAIKNEEITATNRDTFITSALFLENYDVQNDYDFESFGLSVGGIGVSGIWDSEDEDFRTRLRLVYETDIFDTDMFEFVERAKQIGIGHKIYPMGIIASEDVILSTTNVLHIIRFLVGSIEGENGSIEE</sequence>
<proteinExistence type="predicted"/>
<gene>
    <name evidence="1" type="ORF">ACD_78C00383G0004</name>
</gene>
<accession>K1XGT3</accession>
<protein>
    <submittedName>
        <fullName evidence="1">Uncharacterized protein</fullName>
    </submittedName>
</protein>
<comment type="caution">
    <text evidence="1">The sequence shown here is derived from an EMBL/GenBank/DDBJ whole genome shotgun (WGS) entry which is preliminary data.</text>
</comment>
<dbReference type="AlphaFoldDB" id="K1XGT3"/>